<dbReference type="STRING" id="211165.GCA_000317285_06083"/>
<dbReference type="GO" id="GO:0004803">
    <property type="term" value="F:transposase activity"/>
    <property type="evidence" value="ECO:0007669"/>
    <property type="project" value="InterPro"/>
</dbReference>
<sequence>MWANRFHLLVNVTVNDSAAKVAHRFKGRLSHDLRIEFEWLKRLPSTWTPSYFVASVGNVSTAIVKQYIQSQTGK</sequence>
<dbReference type="InterPro" id="IPR002686">
    <property type="entry name" value="Transposase_17"/>
</dbReference>
<proteinExistence type="predicted"/>
<evidence type="ECO:0000259" key="1">
    <source>
        <dbReference type="Pfam" id="PF01797"/>
    </source>
</evidence>
<dbReference type="Proteomes" id="UP000268857">
    <property type="component" value="Unassembled WGS sequence"/>
</dbReference>
<keyword evidence="3" id="KW-1185">Reference proteome</keyword>
<dbReference type="Gene3D" id="3.30.70.1290">
    <property type="entry name" value="Transposase IS200-like"/>
    <property type="match status" value="1"/>
</dbReference>
<reference evidence="2 3" key="1">
    <citation type="journal article" date="2019" name="Genome Biol. Evol.">
        <title>Day and night: Metabolic profiles and evolutionary relationships of six axenic non-marine cyanobacteria.</title>
        <authorList>
            <person name="Will S.E."/>
            <person name="Henke P."/>
            <person name="Boedeker C."/>
            <person name="Huang S."/>
            <person name="Brinkmann H."/>
            <person name="Rohde M."/>
            <person name="Jarek M."/>
            <person name="Friedl T."/>
            <person name="Seufert S."/>
            <person name="Schumacher M."/>
            <person name="Overmann J."/>
            <person name="Neumann-Schaal M."/>
            <person name="Petersen J."/>
        </authorList>
    </citation>
    <scope>NUCLEOTIDE SEQUENCE [LARGE SCALE GENOMIC DNA]</scope>
    <source>
        <strain evidence="2 3">PCC 6912</strain>
    </source>
</reference>
<dbReference type="PANTHER" id="PTHR33360:SF2">
    <property type="entry name" value="TRANSPOSASE FOR INSERTION SEQUENCE ELEMENT IS200"/>
    <property type="match status" value="1"/>
</dbReference>
<comment type="caution">
    <text evidence="2">The sequence shown here is derived from an EMBL/GenBank/DDBJ whole genome shotgun (WGS) entry which is preliminary data.</text>
</comment>
<dbReference type="InterPro" id="IPR036515">
    <property type="entry name" value="Transposase_17_sf"/>
</dbReference>
<dbReference type="AlphaFoldDB" id="A0A433NPH8"/>
<dbReference type="EMBL" id="RSCJ01000002">
    <property type="protein sequence ID" value="RUR85744.1"/>
    <property type="molecule type" value="Genomic_DNA"/>
</dbReference>
<accession>A0A433NPH8</accession>
<feature type="domain" description="Transposase IS200-like" evidence="1">
    <location>
        <begin position="6"/>
        <end position="71"/>
    </location>
</feature>
<name>A0A433NPH8_CHLFR</name>
<dbReference type="GO" id="GO:0003677">
    <property type="term" value="F:DNA binding"/>
    <property type="evidence" value="ECO:0007669"/>
    <property type="project" value="InterPro"/>
</dbReference>
<dbReference type="SUPFAM" id="SSF143422">
    <property type="entry name" value="Transposase IS200-like"/>
    <property type="match status" value="1"/>
</dbReference>
<gene>
    <name evidence="2" type="ORF">PCC6912_05690</name>
</gene>
<dbReference type="GO" id="GO:0006313">
    <property type="term" value="P:DNA transposition"/>
    <property type="evidence" value="ECO:0007669"/>
    <property type="project" value="InterPro"/>
</dbReference>
<dbReference type="OrthoDB" id="9798161at2"/>
<evidence type="ECO:0000313" key="2">
    <source>
        <dbReference type="EMBL" id="RUR85744.1"/>
    </source>
</evidence>
<organism evidence="2 3">
    <name type="scientific">Chlorogloeopsis fritschii PCC 6912</name>
    <dbReference type="NCBI Taxonomy" id="211165"/>
    <lineage>
        <taxon>Bacteria</taxon>
        <taxon>Bacillati</taxon>
        <taxon>Cyanobacteriota</taxon>
        <taxon>Cyanophyceae</taxon>
        <taxon>Nostocales</taxon>
        <taxon>Chlorogloeopsidaceae</taxon>
        <taxon>Chlorogloeopsis</taxon>
    </lineage>
</organism>
<dbReference type="PANTHER" id="PTHR33360">
    <property type="entry name" value="TRANSPOSASE FOR INSERTION SEQUENCE ELEMENT IS200"/>
    <property type="match status" value="1"/>
</dbReference>
<dbReference type="Pfam" id="PF01797">
    <property type="entry name" value="Y1_Tnp"/>
    <property type="match status" value="1"/>
</dbReference>
<protein>
    <recommendedName>
        <fullName evidence="1">Transposase IS200-like domain-containing protein</fullName>
    </recommendedName>
</protein>
<evidence type="ECO:0000313" key="3">
    <source>
        <dbReference type="Proteomes" id="UP000268857"/>
    </source>
</evidence>
<dbReference type="RefSeq" id="WP_016878088.1">
    <property type="nucleotide sequence ID" value="NZ_AJLN01000141.1"/>
</dbReference>